<evidence type="ECO:0000313" key="9">
    <source>
        <dbReference type="Proteomes" id="UP000314982"/>
    </source>
</evidence>
<protein>
    <recommendedName>
        <fullName evidence="2">dynamin GTPase</fullName>
        <ecNumber evidence="2">3.6.5.5</ecNumber>
    </recommendedName>
</protein>
<dbReference type="Ensembl" id="ENSHHUT00000072551.1">
    <property type="protein sequence ID" value="ENSHHUP00000070216.1"/>
    <property type="gene ID" value="ENSHHUG00000041306.1"/>
</dbReference>
<dbReference type="GO" id="GO:0005874">
    <property type="term" value="C:microtubule"/>
    <property type="evidence" value="ECO:0007669"/>
    <property type="project" value="TreeGrafter"/>
</dbReference>
<evidence type="ECO:0000256" key="6">
    <source>
        <dbReference type="ARBA" id="ARBA00023134"/>
    </source>
</evidence>
<dbReference type="GO" id="GO:0016559">
    <property type="term" value="P:peroxisome fission"/>
    <property type="evidence" value="ECO:0007669"/>
    <property type="project" value="TreeGrafter"/>
</dbReference>
<reference evidence="8" key="3">
    <citation type="submission" date="2025-09" db="UniProtKB">
        <authorList>
            <consortium name="Ensembl"/>
        </authorList>
    </citation>
    <scope>IDENTIFICATION</scope>
</reference>
<evidence type="ECO:0000256" key="5">
    <source>
        <dbReference type="ARBA" id="ARBA00022801"/>
    </source>
</evidence>
<dbReference type="PRINTS" id="PR00195">
    <property type="entry name" value="DYNAMIN"/>
</dbReference>
<proteinExistence type="predicted"/>
<dbReference type="GO" id="GO:0008017">
    <property type="term" value="F:microtubule binding"/>
    <property type="evidence" value="ECO:0007669"/>
    <property type="project" value="TreeGrafter"/>
</dbReference>
<evidence type="ECO:0000256" key="1">
    <source>
        <dbReference type="ARBA" id="ARBA00004496"/>
    </source>
</evidence>
<evidence type="ECO:0000256" key="3">
    <source>
        <dbReference type="ARBA" id="ARBA00022490"/>
    </source>
</evidence>
<feature type="domain" description="Dynamin-type G" evidence="7">
    <location>
        <begin position="1"/>
        <end position="88"/>
    </location>
</feature>
<dbReference type="InterPro" id="IPR022812">
    <property type="entry name" value="Dynamin"/>
</dbReference>
<dbReference type="EC" id="3.6.5.5" evidence="2"/>
<dbReference type="GO" id="GO:0005525">
    <property type="term" value="F:GTP binding"/>
    <property type="evidence" value="ECO:0007669"/>
    <property type="project" value="UniProtKB-KW"/>
</dbReference>
<dbReference type="SUPFAM" id="SSF52540">
    <property type="entry name" value="P-loop containing nucleoside triphosphate hydrolases"/>
    <property type="match status" value="1"/>
</dbReference>
<dbReference type="AlphaFoldDB" id="A0A4W5PZ19"/>
<comment type="subcellular location">
    <subcellularLocation>
        <location evidence="1">Cytoplasm</location>
    </subcellularLocation>
</comment>
<organism evidence="8 9">
    <name type="scientific">Hucho hucho</name>
    <name type="common">huchen</name>
    <dbReference type="NCBI Taxonomy" id="62062"/>
    <lineage>
        <taxon>Eukaryota</taxon>
        <taxon>Metazoa</taxon>
        <taxon>Chordata</taxon>
        <taxon>Craniata</taxon>
        <taxon>Vertebrata</taxon>
        <taxon>Euteleostomi</taxon>
        <taxon>Actinopterygii</taxon>
        <taxon>Neopterygii</taxon>
        <taxon>Teleostei</taxon>
        <taxon>Protacanthopterygii</taxon>
        <taxon>Salmoniformes</taxon>
        <taxon>Salmonidae</taxon>
        <taxon>Salmoninae</taxon>
        <taxon>Hucho</taxon>
    </lineage>
</organism>
<dbReference type="InterPro" id="IPR001401">
    <property type="entry name" value="Dynamin_GTPase"/>
</dbReference>
<dbReference type="Proteomes" id="UP000314982">
    <property type="component" value="Unassembled WGS sequence"/>
</dbReference>
<evidence type="ECO:0000256" key="2">
    <source>
        <dbReference type="ARBA" id="ARBA00011980"/>
    </source>
</evidence>
<keyword evidence="6" id="KW-0342">GTP-binding</keyword>
<keyword evidence="5" id="KW-0378">Hydrolase</keyword>
<dbReference type="GeneTree" id="ENSGT00940000155504"/>
<dbReference type="InterPro" id="IPR045063">
    <property type="entry name" value="Dynamin_N"/>
</dbReference>
<dbReference type="GO" id="GO:0006897">
    <property type="term" value="P:endocytosis"/>
    <property type="evidence" value="ECO:0007669"/>
    <property type="project" value="TreeGrafter"/>
</dbReference>
<name>A0A4W5PZ19_9TELE</name>
<evidence type="ECO:0000259" key="7">
    <source>
        <dbReference type="PROSITE" id="PS51718"/>
    </source>
</evidence>
<dbReference type="STRING" id="62062.ENSHHUP00000070216"/>
<keyword evidence="9" id="KW-1185">Reference proteome</keyword>
<dbReference type="GO" id="GO:0016020">
    <property type="term" value="C:membrane"/>
    <property type="evidence" value="ECO:0007669"/>
    <property type="project" value="TreeGrafter"/>
</dbReference>
<dbReference type="SMART" id="SM00053">
    <property type="entry name" value="DYNc"/>
    <property type="match status" value="1"/>
</dbReference>
<evidence type="ECO:0000256" key="4">
    <source>
        <dbReference type="ARBA" id="ARBA00022741"/>
    </source>
</evidence>
<dbReference type="PANTHER" id="PTHR11566">
    <property type="entry name" value="DYNAMIN"/>
    <property type="match status" value="1"/>
</dbReference>
<dbReference type="Pfam" id="PF00350">
    <property type="entry name" value="Dynamin_N"/>
    <property type="match status" value="1"/>
</dbReference>
<reference evidence="8" key="2">
    <citation type="submission" date="2025-08" db="UniProtKB">
        <authorList>
            <consortium name="Ensembl"/>
        </authorList>
    </citation>
    <scope>IDENTIFICATION</scope>
</reference>
<sequence>GISDEPIHLKIFSPNVVNLTLVDLPGITKVPVGDQPKDIEVQIRELILKHISNPNCIILAVTAANTDMATSEALKVAREVDLDGQYWV</sequence>
<accession>A0A4W5PZ19</accession>
<dbReference type="GO" id="GO:0048312">
    <property type="term" value="P:intracellular distribution of mitochondria"/>
    <property type="evidence" value="ECO:0007669"/>
    <property type="project" value="TreeGrafter"/>
</dbReference>
<keyword evidence="4" id="KW-0547">Nucleotide-binding</keyword>
<dbReference type="PROSITE" id="PS51718">
    <property type="entry name" value="G_DYNAMIN_2"/>
    <property type="match status" value="1"/>
</dbReference>
<dbReference type="GO" id="GO:0003924">
    <property type="term" value="F:GTPase activity"/>
    <property type="evidence" value="ECO:0007669"/>
    <property type="project" value="InterPro"/>
</dbReference>
<dbReference type="InterPro" id="IPR027417">
    <property type="entry name" value="P-loop_NTPase"/>
</dbReference>
<dbReference type="Gene3D" id="3.40.50.300">
    <property type="entry name" value="P-loop containing nucleotide triphosphate hydrolases"/>
    <property type="match status" value="1"/>
</dbReference>
<dbReference type="GO" id="GO:0005739">
    <property type="term" value="C:mitochondrion"/>
    <property type="evidence" value="ECO:0007669"/>
    <property type="project" value="TreeGrafter"/>
</dbReference>
<evidence type="ECO:0000313" key="8">
    <source>
        <dbReference type="Ensembl" id="ENSHHUP00000070216.1"/>
    </source>
</evidence>
<dbReference type="GO" id="GO:0000266">
    <property type="term" value="P:mitochondrial fission"/>
    <property type="evidence" value="ECO:0007669"/>
    <property type="project" value="TreeGrafter"/>
</dbReference>
<dbReference type="GO" id="GO:0043653">
    <property type="term" value="P:mitochondrial fragmentation involved in apoptotic process"/>
    <property type="evidence" value="ECO:0007669"/>
    <property type="project" value="TreeGrafter"/>
</dbReference>
<keyword evidence="3" id="KW-0963">Cytoplasm</keyword>
<dbReference type="PANTHER" id="PTHR11566:SF39">
    <property type="entry name" value="DYNAMIN-1-LIKE PROTEIN"/>
    <property type="match status" value="1"/>
</dbReference>
<reference evidence="9" key="1">
    <citation type="submission" date="2018-06" db="EMBL/GenBank/DDBJ databases">
        <title>Genome assembly of Danube salmon.</title>
        <authorList>
            <person name="Macqueen D.J."/>
            <person name="Gundappa M.K."/>
        </authorList>
    </citation>
    <scope>NUCLEOTIDE SEQUENCE [LARGE SCALE GENOMIC DNA]</scope>
</reference>
<dbReference type="InterPro" id="IPR030381">
    <property type="entry name" value="G_DYNAMIN_dom"/>
</dbReference>